<protein>
    <recommendedName>
        <fullName evidence="2">Fungal-type protein kinase domain-containing protein</fullName>
    </recommendedName>
</protein>
<sequence>MTNTWIQKSTDSSSDTNGGTVSNPPRTPPRPTKPHPALVTPSHASSATEEGNYDAVEEVQDIMHAELEGTWLEESDDTPLQSHLSSVFDSSNATSMNRRIRDWIKSYHGYDDEQERWHEVPSTKDESQLYKPLVAIFNAILALGGQDIESDEAGNVARMRKAVDTHRVYMPHTRPEAGTKLLKSEPDITIFASGGCITSANTIPTSPKYPYVGALWDGKLVPSLTNHVKGQIAVYAREVFIQQPNRKFVYVNVITPEVLRIVRFDRAGCYYTRCIDYHKNPVFFVKIVLLQTAFVEEHMGFDTSVYWENGQRKMKFLPDELYSLQTAKWEKNTLEIVLDLDEAPLFVRHSIRSRGTVCWGATYKGRRYVVKDYWRTDGRETESQLLKELTGVRGVGQMFGFHDDRDSIHISRGPGGSTSEIPIVDRWFMRIATLEYRETLEHALPQQLIQAIIDIAEGHRFSLLEKGILHRDISFANVRLSPYPGETAVIIDWDMAKRMSQLVTVLTDESGQREARKDRTGTRAYQSFKLLNGSNNTGHHDNMDDLESMFYVLVLVLFGYNAEGIIHDVDALPDFIEAWLNPRTSVTGLRNSKGEIIRSEIKYGATRFGPEYGPHFDVLANDLRQFFLRQVLLVDAAQSRFNYKPFPVFSIEAASVAYDEFLELARRTLDLLPLDPVEVNHSSISSLPTPKRRLGDTEAESPRARKKGTPVEGEDAQSKSSKLTKLCLQPSAGQEESDWE</sequence>
<comment type="caution">
    <text evidence="3">The sequence shown here is derived from an EMBL/GenBank/DDBJ whole genome shotgun (WGS) entry which is preliminary data.</text>
</comment>
<feature type="domain" description="Fungal-type protein kinase" evidence="2">
    <location>
        <begin position="230"/>
        <end position="555"/>
    </location>
</feature>
<dbReference type="Proteomes" id="UP000636479">
    <property type="component" value="Unassembled WGS sequence"/>
</dbReference>
<gene>
    <name evidence="3" type="ORF">MIND_00503000</name>
</gene>
<evidence type="ECO:0000313" key="3">
    <source>
        <dbReference type="EMBL" id="KAF7307097.1"/>
    </source>
</evidence>
<keyword evidence="4" id="KW-1185">Reference proteome</keyword>
<organism evidence="3 4">
    <name type="scientific">Mycena indigotica</name>
    <dbReference type="NCBI Taxonomy" id="2126181"/>
    <lineage>
        <taxon>Eukaryota</taxon>
        <taxon>Fungi</taxon>
        <taxon>Dikarya</taxon>
        <taxon>Basidiomycota</taxon>
        <taxon>Agaricomycotina</taxon>
        <taxon>Agaricomycetes</taxon>
        <taxon>Agaricomycetidae</taxon>
        <taxon>Agaricales</taxon>
        <taxon>Marasmiineae</taxon>
        <taxon>Mycenaceae</taxon>
        <taxon>Mycena</taxon>
    </lineage>
</organism>
<accession>A0A8H6W6X5</accession>
<evidence type="ECO:0000256" key="1">
    <source>
        <dbReference type="SAM" id="MobiDB-lite"/>
    </source>
</evidence>
<dbReference type="OrthoDB" id="5584477at2759"/>
<feature type="compositionally biased region" description="Basic and acidic residues" evidence="1">
    <location>
        <begin position="693"/>
        <end position="703"/>
    </location>
</feature>
<feature type="region of interest" description="Disordered" evidence="1">
    <location>
        <begin position="681"/>
        <end position="740"/>
    </location>
</feature>
<dbReference type="GeneID" id="59344340"/>
<evidence type="ECO:0000259" key="2">
    <source>
        <dbReference type="Pfam" id="PF17667"/>
    </source>
</evidence>
<feature type="region of interest" description="Disordered" evidence="1">
    <location>
        <begin position="1"/>
        <end position="51"/>
    </location>
</feature>
<proteinExistence type="predicted"/>
<reference evidence="3" key="1">
    <citation type="submission" date="2020-05" db="EMBL/GenBank/DDBJ databases">
        <title>Mycena genomes resolve the evolution of fungal bioluminescence.</title>
        <authorList>
            <person name="Tsai I.J."/>
        </authorList>
    </citation>
    <scope>NUCLEOTIDE SEQUENCE</scope>
    <source>
        <strain evidence="3">171206Taipei</strain>
    </source>
</reference>
<dbReference type="PANTHER" id="PTHR38248">
    <property type="entry name" value="FUNK1 6"/>
    <property type="match status" value="1"/>
</dbReference>
<dbReference type="EMBL" id="JACAZF010000004">
    <property type="protein sequence ID" value="KAF7307097.1"/>
    <property type="molecule type" value="Genomic_DNA"/>
</dbReference>
<dbReference type="Pfam" id="PF17667">
    <property type="entry name" value="Pkinase_fungal"/>
    <property type="match status" value="1"/>
</dbReference>
<dbReference type="AlphaFoldDB" id="A0A8H6W6X5"/>
<name>A0A8H6W6X5_9AGAR</name>
<dbReference type="Gene3D" id="1.10.510.10">
    <property type="entry name" value="Transferase(Phosphotransferase) domain 1"/>
    <property type="match status" value="1"/>
</dbReference>
<dbReference type="RefSeq" id="XP_037222116.1">
    <property type="nucleotide sequence ID" value="XM_037361824.1"/>
</dbReference>
<dbReference type="PANTHER" id="PTHR38248:SF2">
    <property type="entry name" value="FUNK1 11"/>
    <property type="match status" value="1"/>
</dbReference>
<dbReference type="InterPro" id="IPR011009">
    <property type="entry name" value="Kinase-like_dom_sf"/>
</dbReference>
<dbReference type="InterPro" id="IPR040976">
    <property type="entry name" value="Pkinase_fungal"/>
</dbReference>
<evidence type="ECO:0000313" key="4">
    <source>
        <dbReference type="Proteomes" id="UP000636479"/>
    </source>
</evidence>
<feature type="compositionally biased region" description="Low complexity" evidence="1">
    <location>
        <begin position="9"/>
        <end position="24"/>
    </location>
</feature>
<dbReference type="SUPFAM" id="SSF56112">
    <property type="entry name" value="Protein kinase-like (PK-like)"/>
    <property type="match status" value="1"/>
</dbReference>